<sequence length="760" mass="83801">MGEGESGSSTNTGKLKQEFFVATATATAATQTQRYATQIVVGATSRSTTLHNNNKRRDSKFKTELQCRRSAAAATETVTATATAFDGGENLWNIIEGKENQFQSSIIMSAANQKESPSRDSTASTSGHISMLADSTLESLSRDYSLGSLNSAGSQDEFFRCRDHADNILKRMQLYVDSQQLCDVTLIAGIDGKRVPAHRLVLSASSAYFSAMFTGSLRETKEQEVTLGEVPGDALNLLVQYCYTGFIELREDTVETLLATACLLQLTSVVTACCNFLARQLHPSNCLGFAFFAEQQSCTTLLRLAQSYTCQYFMQVCQNQEFFQLNADQLGKLLCSDDLNVPSEQDVFHSLMSWVRHDSPNREQQIPELLALVRLPLLQPAFIMDHVENVCNANECQQLVMEAFKWHLMPERRSRIATERTTPRKSTVGRLLAVGGMDAHKGAISIESYCPRLDKWTPFKHMTGRRLQFGAAVMEDKLILVGGRDGLKTLNTVESLDLNTMSWVPLNPMATPRHGLGVAVLEGPLYAVGGHDGWSYLNTVERWDPIARTWSYVSPMSSMRSTAGVAVLSGRLYAVGGRDGSVCHRSIECYDPHTNKWSLLAPMNRRRGGVGVTVANGFLYALGGHDCPASNPMVCRTETVERYDPATDTWTLICSLALGRDAIGCALLGDRLIVVGGYDGNHALKSVEEYDPVRNGWNELTPMAFARAGACVVAIPNVIPPAAQQPPPSATKKKKWKPVRLDPICYRRPRSVEFVDYYNM</sequence>
<dbReference type="Pfam" id="PF07707">
    <property type="entry name" value="BACK"/>
    <property type="match status" value="1"/>
</dbReference>
<dbReference type="InterPro" id="IPR000210">
    <property type="entry name" value="BTB/POZ_dom"/>
</dbReference>
<dbReference type="InterPro" id="IPR006652">
    <property type="entry name" value="Kelch_1"/>
</dbReference>
<dbReference type="Pfam" id="PF24681">
    <property type="entry name" value="Kelch_KLHDC2_KLHL20_DRC7"/>
    <property type="match status" value="1"/>
</dbReference>
<accession>A0A3B0K3X2</accession>
<keyword evidence="2" id="KW-0677">Repeat</keyword>
<dbReference type="EMBL" id="OUUW01000003">
    <property type="protein sequence ID" value="SPP78138.1"/>
    <property type="molecule type" value="Genomic_DNA"/>
</dbReference>
<evidence type="ECO:0000313" key="4">
    <source>
        <dbReference type="EMBL" id="SPP78138.1"/>
    </source>
</evidence>
<dbReference type="FunFam" id="1.25.40.420:FF:000001">
    <property type="entry name" value="Kelch-like family member 12"/>
    <property type="match status" value="1"/>
</dbReference>
<reference evidence="5" key="1">
    <citation type="submission" date="2018-01" db="EMBL/GenBank/DDBJ databases">
        <authorList>
            <person name="Alioto T."/>
            <person name="Alioto T."/>
        </authorList>
    </citation>
    <scope>NUCLEOTIDE SEQUENCE [LARGE SCALE GENOMIC DNA]</scope>
</reference>
<dbReference type="SUPFAM" id="SSF54695">
    <property type="entry name" value="POZ domain"/>
    <property type="match status" value="1"/>
</dbReference>
<gene>
    <name evidence="4" type="ORF">DGUA_6G010737</name>
</gene>
<dbReference type="Pfam" id="PF01344">
    <property type="entry name" value="Kelch_1"/>
    <property type="match status" value="1"/>
</dbReference>
<dbReference type="GO" id="GO:0003779">
    <property type="term" value="F:actin binding"/>
    <property type="evidence" value="ECO:0007669"/>
    <property type="project" value="UniProtKB-KW"/>
</dbReference>
<dbReference type="SUPFAM" id="SSF117281">
    <property type="entry name" value="Kelch motif"/>
    <property type="match status" value="1"/>
</dbReference>
<dbReference type="Gene3D" id="1.25.40.420">
    <property type="match status" value="1"/>
</dbReference>
<keyword evidence="5" id="KW-1185">Reference proteome</keyword>
<dbReference type="PANTHER" id="PTHR45632">
    <property type="entry name" value="LD33804P"/>
    <property type="match status" value="1"/>
</dbReference>
<dbReference type="OMA" id="HFMEVTK"/>
<dbReference type="Gene3D" id="3.30.710.10">
    <property type="entry name" value="Potassium Channel Kv1.1, Chain A"/>
    <property type="match status" value="1"/>
</dbReference>
<dbReference type="InterPro" id="IPR015915">
    <property type="entry name" value="Kelch-typ_b-propeller"/>
</dbReference>
<dbReference type="Pfam" id="PF00651">
    <property type="entry name" value="BTB"/>
    <property type="match status" value="1"/>
</dbReference>
<evidence type="ECO:0000313" key="5">
    <source>
        <dbReference type="Proteomes" id="UP000268350"/>
    </source>
</evidence>
<protein>
    <submittedName>
        <fullName evidence="4">Blast:Kelch-like protein 5</fullName>
    </submittedName>
</protein>
<dbReference type="SMART" id="SM00612">
    <property type="entry name" value="Kelch"/>
    <property type="match status" value="6"/>
</dbReference>
<dbReference type="SMART" id="SM00225">
    <property type="entry name" value="BTB"/>
    <property type="match status" value="1"/>
</dbReference>
<dbReference type="PROSITE" id="PS50097">
    <property type="entry name" value="BTB"/>
    <property type="match status" value="1"/>
</dbReference>
<keyword evidence="1" id="KW-0880">Kelch repeat</keyword>
<dbReference type="PANTHER" id="PTHR45632:SF17">
    <property type="entry name" value="KELCH-LIKE PROTEIN 31"/>
    <property type="match status" value="1"/>
</dbReference>
<dbReference type="CDD" id="cd18234">
    <property type="entry name" value="BTB_POZ_KLHL1-like"/>
    <property type="match status" value="1"/>
</dbReference>
<dbReference type="Gene3D" id="2.130.10.80">
    <property type="entry name" value="Galactose oxidase/kelch, beta-propeller"/>
    <property type="match status" value="1"/>
</dbReference>
<dbReference type="InterPro" id="IPR011333">
    <property type="entry name" value="SKP1/BTB/POZ_sf"/>
</dbReference>
<name>A0A3B0K3X2_DROGU</name>
<dbReference type="Proteomes" id="UP000268350">
    <property type="component" value="Unassembled WGS sequence"/>
</dbReference>
<dbReference type="GO" id="GO:0005737">
    <property type="term" value="C:cytoplasm"/>
    <property type="evidence" value="ECO:0007669"/>
    <property type="project" value="UniProtKB-ARBA"/>
</dbReference>
<dbReference type="AlphaFoldDB" id="A0A3B0K3X2"/>
<dbReference type="Gene3D" id="2.120.10.80">
    <property type="entry name" value="Kelch-type beta propeller"/>
    <property type="match status" value="1"/>
</dbReference>
<dbReference type="STRING" id="7266.A0A3B0K3X2"/>
<proteinExistence type="predicted"/>
<dbReference type="InterPro" id="IPR037293">
    <property type="entry name" value="Gal_Oxidase_central_sf"/>
</dbReference>
<feature type="domain" description="BTB" evidence="3">
    <location>
        <begin position="182"/>
        <end position="251"/>
    </location>
</feature>
<dbReference type="SMART" id="SM00875">
    <property type="entry name" value="BACK"/>
    <property type="match status" value="1"/>
</dbReference>
<organism evidence="4 5">
    <name type="scientific">Drosophila guanche</name>
    <name type="common">Fruit fly</name>
    <dbReference type="NCBI Taxonomy" id="7266"/>
    <lineage>
        <taxon>Eukaryota</taxon>
        <taxon>Metazoa</taxon>
        <taxon>Ecdysozoa</taxon>
        <taxon>Arthropoda</taxon>
        <taxon>Hexapoda</taxon>
        <taxon>Insecta</taxon>
        <taxon>Pterygota</taxon>
        <taxon>Neoptera</taxon>
        <taxon>Endopterygota</taxon>
        <taxon>Diptera</taxon>
        <taxon>Brachycera</taxon>
        <taxon>Muscomorpha</taxon>
        <taxon>Ephydroidea</taxon>
        <taxon>Drosophilidae</taxon>
        <taxon>Drosophila</taxon>
        <taxon>Sophophora</taxon>
    </lineage>
</organism>
<evidence type="ECO:0000256" key="1">
    <source>
        <dbReference type="ARBA" id="ARBA00022441"/>
    </source>
</evidence>
<dbReference type="OrthoDB" id="45365at2759"/>
<evidence type="ECO:0000256" key="2">
    <source>
        <dbReference type="ARBA" id="ARBA00022737"/>
    </source>
</evidence>
<evidence type="ECO:0000259" key="3">
    <source>
        <dbReference type="PROSITE" id="PS50097"/>
    </source>
</evidence>
<dbReference type="InterPro" id="IPR011705">
    <property type="entry name" value="BACK"/>
</dbReference>